<evidence type="ECO:0000259" key="2">
    <source>
        <dbReference type="Pfam" id="PF03109"/>
    </source>
</evidence>
<dbReference type="AlphaFoldDB" id="A0A075GEH3"/>
<proteinExistence type="inferred from homology"/>
<sequence>MVVARTIHVFIKLIPAILALRKDRILWISQEGKDIDEKRFRRNAQRILNTCISLGPVFIKFGQWLSSRADILPQPYLEELSKLQDSVPAVPFEKVKPIIEKDIGKIEEKFDDLDQNSLSGASLGQVHLATKNGQQVIVKVKRPGIEKQVERDLKVLMKIIPFAMKFVDPNLRFSIIPIMKQFGESIHEEMDYTKESENLKKIKRIWRHTTT</sequence>
<protein>
    <recommendedName>
        <fullName evidence="2">ABC1 atypical kinase-like domain-containing protein</fullName>
    </recommendedName>
</protein>
<evidence type="ECO:0000313" key="3">
    <source>
        <dbReference type="EMBL" id="AIF01655.1"/>
    </source>
</evidence>
<feature type="domain" description="ABC1 atypical kinase-like" evidence="2">
    <location>
        <begin position="82"/>
        <end position="209"/>
    </location>
</feature>
<dbReference type="PANTHER" id="PTHR10566">
    <property type="entry name" value="CHAPERONE-ACTIVITY OF BC1 COMPLEX CABC1 -RELATED"/>
    <property type="match status" value="1"/>
</dbReference>
<reference evidence="3" key="1">
    <citation type="journal article" date="2014" name="Genome Biol. Evol.">
        <title>Pangenome evidence for extensive interdomain horizontal transfer affecting lineage core and shell genes in uncultured planktonic thaumarchaeota and euryarchaeota.</title>
        <authorList>
            <person name="Deschamps P."/>
            <person name="Zivanovic Y."/>
            <person name="Moreira D."/>
            <person name="Rodriguez-Valera F."/>
            <person name="Lopez-Garcia P."/>
        </authorList>
    </citation>
    <scope>NUCLEOTIDE SEQUENCE</scope>
</reference>
<accession>A0A075GEH3</accession>
<name>A0A075GEH3_9ARCH</name>
<comment type="similarity">
    <text evidence="1">Belongs to the protein kinase superfamily. ADCK protein kinase family.</text>
</comment>
<dbReference type="Pfam" id="PF03109">
    <property type="entry name" value="ABC1"/>
    <property type="match status" value="1"/>
</dbReference>
<dbReference type="InterPro" id="IPR011009">
    <property type="entry name" value="Kinase-like_dom_sf"/>
</dbReference>
<dbReference type="InterPro" id="IPR004147">
    <property type="entry name" value="ABC1_dom"/>
</dbReference>
<organism evidence="3">
    <name type="scientific">uncultured marine thaumarchaeote KM3_14_C04</name>
    <dbReference type="NCBI Taxonomy" id="1456014"/>
    <lineage>
        <taxon>Archaea</taxon>
        <taxon>Nitrososphaerota</taxon>
        <taxon>environmental samples</taxon>
    </lineage>
</organism>
<dbReference type="InterPro" id="IPR050154">
    <property type="entry name" value="UbiB_kinase"/>
</dbReference>
<evidence type="ECO:0000256" key="1">
    <source>
        <dbReference type="ARBA" id="ARBA00009670"/>
    </source>
</evidence>
<dbReference type="PANTHER" id="PTHR10566:SF113">
    <property type="entry name" value="PROTEIN ACTIVITY OF BC1 COMPLEX KINASE 7, CHLOROPLASTIC"/>
    <property type="match status" value="1"/>
</dbReference>
<dbReference type="EMBL" id="KF900627">
    <property type="protein sequence ID" value="AIF01655.1"/>
    <property type="molecule type" value="Genomic_DNA"/>
</dbReference>
<dbReference type="SUPFAM" id="SSF56112">
    <property type="entry name" value="Protein kinase-like (PK-like)"/>
    <property type="match status" value="1"/>
</dbReference>